<dbReference type="EMBL" id="CAJVQC010032988">
    <property type="protein sequence ID" value="CAG8752699.1"/>
    <property type="molecule type" value="Genomic_DNA"/>
</dbReference>
<feature type="non-terminal residue" evidence="1">
    <location>
        <position position="57"/>
    </location>
</feature>
<evidence type="ECO:0000313" key="1">
    <source>
        <dbReference type="EMBL" id="CAG8752699.1"/>
    </source>
</evidence>
<gene>
    <name evidence="1" type="ORF">RPERSI_LOCUS14362</name>
</gene>
<organism evidence="1 2">
    <name type="scientific">Racocetra persica</name>
    <dbReference type="NCBI Taxonomy" id="160502"/>
    <lineage>
        <taxon>Eukaryota</taxon>
        <taxon>Fungi</taxon>
        <taxon>Fungi incertae sedis</taxon>
        <taxon>Mucoromycota</taxon>
        <taxon>Glomeromycotina</taxon>
        <taxon>Glomeromycetes</taxon>
        <taxon>Diversisporales</taxon>
        <taxon>Gigasporaceae</taxon>
        <taxon>Racocetra</taxon>
    </lineage>
</organism>
<name>A0ACA9QIH4_9GLOM</name>
<proteinExistence type="predicted"/>
<keyword evidence="2" id="KW-1185">Reference proteome</keyword>
<feature type="non-terminal residue" evidence="1">
    <location>
        <position position="1"/>
    </location>
</feature>
<evidence type="ECO:0000313" key="2">
    <source>
        <dbReference type="Proteomes" id="UP000789920"/>
    </source>
</evidence>
<reference evidence="1" key="1">
    <citation type="submission" date="2021-06" db="EMBL/GenBank/DDBJ databases">
        <authorList>
            <person name="Kallberg Y."/>
            <person name="Tangrot J."/>
            <person name="Rosling A."/>
        </authorList>
    </citation>
    <scope>NUCLEOTIDE SEQUENCE</scope>
    <source>
        <strain evidence="1">MA461A</strain>
    </source>
</reference>
<comment type="caution">
    <text evidence="1">The sequence shown here is derived from an EMBL/GenBank/DDBJ whole genome shotgun (WGS) entry which is preliminary data.</text>
</comment>
<accession>A0ACA9QIH4</accession>
<protein>
    <submittedName>
        <fullName evidence="1">26021_t:CDS:1</fullName>
    </submittedName>
</protein>
<sequence>DVGGPVFSYHMDYIDGDLQTSRADLKGIITGGIGNFAFATKLERIRAAANVDIVTSM</sequence>
<dbReference type="Proteomes" id="UP000789920">
    <property type="component" value="Unassembled WGS sequence"/>
</dbReference>